<accession>A0ABU6DNT8</accession>
<dbReference type="Proteomes" id="UP001339883">
    <property type="component" value="Unassembled WGS sequence"/>
</dbReference>
<gene>
    <name evidence="1" type="ORF">I2F25_00440</name>
</gene>
<keyword evidence="2" id="KW-1185">Reference proteome</keyword>
<name>A0ABU6DNT8_9GAMM</name>
<dbReference type="CDD" id="cd08054">
    <property type="entry name" value="gp6"/>
    <property type="match status" value="1"/>
</dbReference>
<dbReference type="NCBIfam" id="TIGR01560">
    <property type="entry name" value="put_DNA_pack"/>
    <property type="match status" value="1"/>
</dbReference>
<dbReference type="EMBL" id="VTDN01000001">
    <property type="protein sequence ID" value="MEB5475531.1"/>
    <property type="molecule type" value="Genomic_DNA"/>
</dbReference>
<dbReference type="InterPro" id="IPR021146">
    <property type="entry name" value="Phage_gp6-like_head-tail"/>
</dbReference>
<organism evidence="1 2">
    <name type="scientific">Acinetobacter pollinis</name>
    <dbReference type="NCBI Taxonomy" id="2605270"/>
    <lineage>
        <taxon>Bacteria</taxon>
        <taxon>Pseudomonadati</taxon>
        <taxon>Pseudomonadota</taxon>
        <taxon>Gammaproteobacteria</taxon>
        <taxon>Moraxellales</taxon>
        <taxon>Moraxellaceae</taxon>
        <taxon>Acinetobacter</taxon>
    </lineage>
</organism>
<protein>
    <submittedName>
        <fullName evidence="1">Phage gp6-like head-tail connector protein</fullName>
    </submittedName>
</protein>
<dbReference type="RefSeq" id="WP_325774188.1">
    <property type="nucleotide sequence ID" value="NZ_VTDN01000001.1"/>
</dbReference>
<sequence length="97" mass="11332">MSITTLQEVKAHLRYDSDDSDLELEIYRQSAEQMVLDYVTDDFTDGQYPKQFKTAVLLMCGYFDQNRNLESDMQSDGNYLPAPIRQMLYKYRTPTVG</sequence>
<dbReference type="Pfam" id="PF05135">
    <property type="entry name" value="Phage_connect_1"/>
    <property type="match status" value="1"/>
</dbReference>
<evidence type="ECO:0000313" key="2">
    <source>
        <dbReference type="Proteomes" id="UP001339883"/>
    </source>
</evidence>
<evidence type="ECO:0000313" key="1">
    <source>
        <dbReference type="EMBL" id="MEB5475531.1"/>
    </source>
</evidence>
<dbReference type="InterPro" id="IPR006450">
    <property type="entry name" value="Phage_HK97_gp6-like"/>
</dbReference>
<comment type="caution">
    <text evidence="1">The sequence shown here is derived from an EMBL/GenBank/DDBJ whole genome shotgun (WGS) entry which is preliminary data.</text>
</comment>
<proteinExistence type="predicted"/>
<dbReference type="Gene3D" id="1.10.3230.30">
    <property type="entry name" value="Phage gp6-like head-tail connector protein"/>
    <property type="match status" value="1"/>
</dbReference>
<reference evidence="1 2" key="1">
    <citation type="submission" date="2019-08" db="EMBL/GenBank/DDBJ databases">
        <title>Five species of Acinetobacter isolated from floral nectar and animal pollinators.</title>
        <authorList>
            <person name="Hendry T.A."/>
        </authorList>
    </citation>
    <scope>NUCLEOTIDE SEQUENCE [LARGE SCALE GENOMIC DNA]</scope>
    <source>
        <strain evidence="1 2">MD18.27</strain>
    </source>
</reference>